<accession>A0A811LKT2</accession>
<sequence>MAALPNIERDLANALSKSAQLEKELNALHKQRTMLETQLTENKMVEEELKLLKEGETVYKLVGPTLLKQDQAEVKQNIDHRLDHIKKAIETVEDSVKKSSKQMEEVRKTVVELKTKQTKA</sequence>
<feature type="coiled-coil region" evidence="4">
    <location>
        <begin position="89"/>
        <end position="116"/>
    </location>
</feature>
<dbReference type="GO" id="GO:0005737">
    <property type="term" value="C:cytoplasm"/>
    <property type="evidence" value="ECO:0007669"/>
    <property type="project" value="TreeGrafter"/>
</dbReference>
<dbReference type="CDD" id="cd23161">
    <property type="entry name" value="Prefoldin_6"/>
    <property type="match status" value="1"/>
</dbReference>
<dbReference type="PANTHER" id="PTHR21431:SF0">
    <property type="entry name" value="PREFOLDIN SUBUNIT 6"/>
    <property type="match status" value="1"/>
</dbReference>
<keyword evidence="4" id="KW-0175">Coiled coil</keyword>
<dbReference type="InterPro" id="IPR002777">
    <property type="entry name" value="PFD_beta-like"/>
</dbReference>
<gene>
    <name evidence="5" type="ORF">BOKJ2_LOCUS13160</name>
</gene>
<keyword evidence="3" id="KW-0143">Chaperone</keyword>
<evidence type="ECO:0000256" key="3">
    <source>
        <dbReference type="ARBA" id="ARBA00023186"/>
    </source>
</evidence>
<comment type="similarity">
    <text evidence="1">Belongs to the prefoldin subunit beta family.</text>
</comment>
<evidence type="ECO:0000256" key="4">
    <source>
        <dbReference type="SAM" id="Coils"/>
    </source>
</evidence>
<dbReference type="Gene3D" id="1.10.287.370">
    <property type="match status" value="1"/>
</dbReference>
<evidence type="ECO:0000256" key="2">
    <source>
        <dbReference type="ARBA" id="ARBA00011695"/>
    </source>
</evidence>
<evidence type="ECO:0008006" key="7">
    <source>
        <dbReference type="Google" id="ProtNLM"/>
    </source>
</evidence>
<evidence type="ECO:0000313" key="5">
    <source>
        <dbReference type="EMBL" id="CAD5229101.1"/>
    </source>
</evidence>
<dbReference type="EMBL" id="CAJFCW020000006">
    <property type="protein sequence ID" value="CAG9125774.1"/>
    <property type="molecule type" value="Genomic_DNA"/>
</dbReference>
<evidence type="ECO:0000313" key="6">
    <source>
        <dbReference type="Proteomes" id="UP000614601"/>
    </source>
</evidence>
<protein>
    <recommendedName>
        <fullName evidence="7">Prefoldin subunit 6</fullName>
    </recommendedName>
</protein>
<dbReference type="EMBL" id="CAJFDH010000006">
    <property type="protein sequence ID" value="CAD5229101.1"/>
    <property type="molecule type" value="Genomic_DNA"/>
</dbReference>
<dbReference type="Pfam" id="PF01920">
    <property type="entry name" value="Prefoldin_2"/>
    <property type="match status" value="1"/>
</dbReference>
<dbReference type="Proteomes" id="UP000614601">
    <property type="component" value="Unassembled WGS sequence"/>
</dbReference>
<comment type="caution">
    <text evidence="5">The sequence shown here is derived from an EMBL/GenBank/DDBJ whole genome shotgun (WGS) entry which is preliminary data.</text>
</comment>
<dbReference type="GO" id="GO:0051087">
    <property type="term" value="F:protein-folding chaperone binding"/>
    <property type="evidence" value="ECO:0007669"/>
    <property type="project" value="TreeGrafter"/>
</dbReference>
<dbReference type="GO" id="GO:0016272">
    <property type="term" value="C:prefoldin complex"/>
    <property type="evidence" value="ECO:0007669"/>
    <property type="project" value="InterPro"/>
</dbReference>
<evidence type="ECO:0000256" key="1">
    <source>
        <dbReference type="ARBA" id="ARBA00008045"/>
    </source>
</evidence>
<dbReference type="PANTHER" id="PTHR21431">
    <property type="entry name" value="PREFOLDIN SUBUNIT 6"/>
    <property type="match status" value="1"/>
</dbReference>
<comment type="subunit">
    <text evidence="2">Heterohexamer of two PFD-alpha type and four PFD-beta type subunits.</text>
</comment>
<dbReference type="OrthoDB" id="248120at2759"/>
<dbReference type="InterPro" id="IPR009053">
    <property type="entry name" value="Prefoldin"/>
</dbReference>
<reference evidence="5" key="1">
    <citation type="submission" date="2020-09" db="EMBL/GenBank/DDBJ databases">
        <authorList>
            <person name="Kikuchi T."/>
        </authorList>
    </citation>
    <scope>NUCLEOTIDE SEQUENCE</scope>
    <source>
        <strain evidence="5">SH1</strain>
    </source>
</reference>
<organism evidence="5 6">
    <name type="scientific">Bursaphelenchus okinawaensis</name>
    <dbReference type="NCBI Taxonomy" id="465554"/>
    <lineage>
        <taxon>Eukaryota</taxon>
        <taxon>Metazoa</taxon>
        <taxon>Ecdysozoa</taxon>
        <taxon>Nematoda</taxon>
        <taxon>Chromadorea</taxon>
        <taxon>Rhabditida</taxon>
        <taxon>Tylenchina</taxon>
        <taxon>Tylenchomorpha</taxon>
        <taxon>Aphelenchoidea</taxon>
        <taxon>Aphelenchoididae</taxon>
        <taxon>Bursaphelenchus</taxon>
    </lineage>
</organism>
<proteinExistence type="inferred from homology"/>
<feature type="coiled-coil region" evidence="4">
    <location>
        <begin position="4"/>
        <end position="38"/>
    </location>
</feature>
<dbReference type="GO" id="GO:0006457">
    <property type="term" value="P:protein folding"/>
    <property type="evidence" value="ECO:0007669"/>
    <property type="project" value="InterPro"/>
</dbReference>
<dbReference type="Proteomes" id="UP000783686">
    <property type="component" value="Unassembled WGS sequence"/>
</dbReference>
<name>A0A811LKT2_9BILA</name>
<dbReference type="GO" id="GO:0051131">
    <property type="term" value="P:chaperone-mediated protein complex assembly"/>
    <property type="evidence" value="ECO:0007669"/>
    <property type="project" value="TreeGrafter"/>
</dbReference>
<dbReference type="GO" id="GO:0051082">
    <property type="term" value="F:unfolded protein binding"/>
    <property type="evidence" value="ECO:0007669"/>
    <property type="project" value="InterPro"/>
</dbReference>
<dbReference type="AlphaFoldDB" id="A0A811LKT2"/>
<dbReference type="SUPFAM" id="SSF46579">
    <property type="entry name" value="Prefoldin"/>
    <property type="match status" value="1"/>
</dbReference>
<keyword evidence="6" id="KW-1185">Reference proteome</keyword>